<evidence type="ECO:0000256" key="3">
    <source>
        <dbReference type="ARBA" id="ARBA00023163"/>
    </source>
</evidence>
<comment type="caution">
    <text evidence="6">The sequence shown here is derived from an EMBL/GenBank/DDBJ whole genome shotgun (WGS) entry which is preliminary data.</text>
</comment>
<evidence type="ECO:0000256" key="2">
    <source>
        <dbReference type="ARBA" id="ARBA00023125"/>
    </source>
</evidence>
<keyword evidence="7" id="KW-1185">Reference proteome</keyword>
<dbReference type="RefSeq" id="WP_193905977.1">
    <property type="nucleotide sequence ID" value="NZ_JADEXG010000015.1"/>
</dbReference>
<dbReference type="SUPFAM" id="SSF48498">
    <property type="entry name" value="Tetracyclin repressor-like, C-terminal domain"/>
    <property type="match status" value="1"/>
</dbReference>
<evidence type="ECO:0000313" key="6">
    <source>
        <dbReference type="EMBL" id="MBE9077319.1"/>
    </source>
</evidence>
<dbReference type="PANTHER" id="PTHR47506:SF1">
    <property type="entry name" value="HTH-TYPE TRANSCRIPTIONAL REGULATOR YJDC"/>
    <property type="match status" value="1"/>
</dbReference>
<name>A0A8J7AMR0_9CYAN</name>
<keyword evidence="2 4" id="KW-0238">DNA-binding</keyword>
<dbReference type="Gene3D" id="1.10.357.10">
    <property type="entry name" value="Tetracycline Repressor, domain 2"/>
    <property type="match status" value="1"/>
</dbReference>
<gene>
    <name evidence="6" type="ORF">IQ241_08425</name>
</gene>
<dbReference type="PANTHER" id="PTHR47506">
    <property type="entry name" value="TRANSCRIPTIONAL REGULATORY PROTEIN"/>
    <property type="match status" value="1"/>
</dbReference>
<protein>
    <submittedName>
        <fullName evidence="6">TetR/AcrR family transcriptional regulator</fullName>
    </submittedName>
</protein>
<evidence type="ECO:0000256" key="4">
    <source>
        <dbReference type="PROSITE-ProRule" id="PRU00335"/>
    </source>
</evidence>
<dbReference type="Proteomes" id="UP000636505">
    <property type="component" value="Unassembled WGS sequence"/>
</dbReference>
<sequence>MTTKKILGRGRPRGFDLEAAIATAMDLFHQRGYDGVGVAELSKTIGITAPSLYSAFGSKCELFERALQHYAQVAGGWLPEVLAIEDRLEVVIGQMFACAAEIYTANPERPGCLIIDGTRNCTDAQAQALTAGFRRMTRERIRDRIAAAAPDLIDPRVDALADYVVTILVGLSGSARDGMTAEALQTTAEIAAAGFAQRLQQYRQAQPLEN</sequence>
<dbReference type="InterPro" id="IPR009057">
    <property type="entry name" value="Homeodomain-like_sf"/>
</dbReference>
<proteinExistence type="predicted"/>
<dbReference type="AlphaFoldDB" id="A0A8J7AMR0"/>
<organism evidence="6 7">
    <name type="scientific">Vasconcelosia minhoensis LEGE 07310</name>
    <dbReference type="NCBI Taxonomy" id="915328"/>
    <lineage>
        <taxon>Bacteria</taxon>
        <taxon>Bacillati</taxon>
        <taxon>Cyanobacteriota</taxon>
        <taxon>Cyanophyceae</taxon>
        <taxon>Nodosilineales</taxon>
        <taxon>Cymatolegaceae</taxon>
        <taxon>Vasconcelosia</taxon>
        <taxon>Vasconcelosia minhoensis</taxon>
    </lineage>
</organism>
<evidence type="ECO:0000313" key="7">
    <source>
        <dbReference type="Proteomes" id="UP000636505"/>
    </source>
</evidence>
<dbReference type="InterPro" id="IPR001647">
    <property type="entry name" value="HTH_TetR"/>
</dbReference>
<dbReference type="SUPFAM" id="SSF46689">
    <property type="entry name" value="Homeodomain-like"/>
    <property type="match status" value="1"/>
</dbReference>
<dbReference type="Gene3D" id="1.10.10.60">
    <property type="entry name" value="Homeodomain-like"/>
    <property type="match status" value="1"/>
</dbReference>
<accession>A0A8J7AMR0</accession>
<dbReference type="InterPro" id="IPR036271">
    <property type="entry name" value="Tet_transcr_reg_TetR-rel_C_sf"/>
</dbReference>
<evidence type="ECO:0000259" key="5">
    <source>
        <dbReference type="PROSITE" id="PS50977"/>
    </source>
</evidence>
<feature type="domain" description="HTH tetR-type" evidence="5">
    <location>
        <begin position="14"/>
        <end position="74"/>
    </location>
</feature>
<dbReference type="PRINTS" id="PR00455">
    <property type="entry name" value="HTHTETR"/>
</dbReference>
<reference evidence="6" key="1">
    <citation type="submission" date="2020-10" db="EMBL/GenBank/DDBJ databases">
        <authorList>
            <person name="Castelo-Branco R."/>
            <person name="Eusebio N."/>
            <person name="Adriana R."/>
            <person name="Vieira A."/>
            <person name="Brugerolle De Fraissinette N."/>
            <person name="Rezende De Castro R."/>
            <person name="Schneider M.P."/>
            <person name="Vasconcelos V."/>
            <person name="Leao P.N."/>
        </authorList>
    </citation>
    <scope>NUCLEOTIDE SEQUENCE</scope>
    <source>
        <strain evidence="6">LEGE 07310</strain>
    </source>
</reference>
<evidence type="ECO:0000256" key="1">
    <source>
        <dbReference type="ARBA" id="ARBA00023015"/>
    </source>
</evidence>
<keyword evidence="1" id="KW-0805">Transcription regulation</keyword>
<dbReference type="GO" id="GO:0003677">
    <property type="term" value="F:DNA binding"/>
    <property type="evidence" value="ECO:0007669"/>
    <property type="project" value="UniProtKB-UniRule"/>
</dbReference>
<dbReference type="PROSITE" id="PS50977">
    <property type="entry name" value="HTH_TETR_2"/>
    <property type="match status" value="1"/>
</dbReference>
<feature type="DNA-binding region" description="H-T-H motif" evidence="4">
    <location>
        <begin position="37"/>
        <end position="56"/>
    </location>
</feature>
<dbReference type="EMBL" id="JADEXG010000015">
    <property type="protein sequence ID" value="MBE9077319.1"/>
    <property type="molecule type" value="Genomic_DNA"/>
</dbReference>
<keyword evidence="3" id="KW-0804">Transcription</keyword>
<dbReference type="Pfam" id="PF00440">
    <property type="entry name" value="TetR_N"/>
    <property type="match status" value="1"/>
</dbReference>